<accession>A0ABU3ZCF4</accession>
<dbReference type="Pfam" id="PF01370">
    <property type="entry name" value="Epimerase"/>
    <property type="match status" value="1"/>
</dbReference>
<organism evidence="4 5">
    <name type="scientific">Photobacterium rosenbergii</name>
    <dbReference type="NCBI Taxonomy" id="294936"/>
    <lineage>
        <taxon>Bacteria</taxon>
        <taxon>Pseudomonadati</taxon>
        <taxon>Pseudomonadota</taxon>
        <taxon>Gammaproteobacteria</taxon>
        <taxon>Vibrionales</taxon>
        <taxon>Vibrionaceae</taxon>
        <taxon>Photobacterium</taxon>
    </lineage>
</organism>
<evidence type="ECO:0000313" key="5">
    <source>
        <dbReference type="Proteomes" id="UP001186452"/>
    </source>
</evidence>
<dbReference type="PANTHER" id="PTHR43103">
    <property type="entry name" value="NUCLEOSIDE-DIPHOSPHATE-SUGAR EPIMERASE"/>
    <property type="match status" value="1"/>
</dbReference>
<dbReference type="Gene3D" id="3.90.25.10">
    <property type="entry name" value="UDP-galactose 4-epimerase, domain 1"/>
    <property type="match status" value="1"/>
</dbReference>
<keyword evidence="2" id="KW-0119">Carbohydrate metabolism</keyword>
<dbReference type="EMBL" id="JAWJZI010000001">
    <property type="protein sequence ID" value="MDV5167795.1"/>
    <property type="molecule type" value="Genomic_DNA"/>
</dbReference>
<dbReference type="PANTHER" id="PTHR43103:SF3">
    <property type="entry name" value="ADP-L-GLYCERO-D-MANNO-HEPTOSE-6-EPIMERASE"/>
    <property type="match status" value="1"/>
</dbReference>
<protein>
    <submittedName>
        <fullName evidence="4">SDR family oxidoreductase</fullName>
    </submittedName>
</protein>
<feature type="domain" description="NAD-dependent epimerase/dehydratase" evidence="3">
    <location>
        <begin position="3"/>
        <end position="197"/>
    </location>
</feature>
<proteinExistence type="predicted"/>
<reference evidence="4 5" key="1">
    <citation type="submission" date="2023-10" db="EMBL/GenBank/DDBJ databases">
        <title>Marine bacteria isolated from horseshoe crab.</title>
        <authorList>
            <person name="Cheng T.H."/>
        </authorList>
    </citation>
    <scope>NUCLEOTIDE SEQUENCE [LARGE SCALE GENOMIC DNA]</scope>
    <source>
        <strain evidence="4 5">HSC6</strain>
    </source>
</reference>
<dbReference type="CDD" id="cd05238">
    <property type="entry name" value="Gne_like_SDR_e"/>
    <property type="match status" value="1"/>
</dbReference>
<dbReference type="Proteomes" id="UP001186452">
    <property type="component" value="Unassembled WGS sequence"/>
</dbReference>
<evidence type="ECO:0000256" key="2">
    <source>
        <dbReference type="ARBA" id="ARBA00023277"/>
    </source>
</evidence>
<dbReference type="InterPro" id="IPR036291">
    <property type="entry name" value="NAD(P)-bd_dom_sf"/>
</dbReference>
<dbReference type="Gene3D" id="3.40.50.720">
    <property type="entry name" value="NAD(P)-binding Rossmann-like Domain"/>
    <property type="match status" value="1"/>
</dbReference>
<dbReference type="SUPFAM" id="SSF51735">
    <property type="entry name" value="NAD(P)-binding Rossmann-fold domains"/>
    <property type="match status" value="1"/>
</dbReference>
<keyword evidence="5" id="KW-1185">Reference proteome</keyword>
<evidence type="ECO:0000256" key="1">
    <source>
        <dbReference type="ARBA" id="ARBA00022857"/>
    </source>
</evidence>
<dbReference type="InterPro" id="IPR001509">
    <property type="entry name" value="Epimerase_deHydtase"/>
</dbReference>
<dbReference type="NCBIfam" id="NF043036">
    <property type="entry name" value="ErythonDh"/>
    <property type="match status" value="1"/>
</dbReference>
<dbReference type="RefSeq" id="WP_317520377.1">
    <property type="nucleotide sequence ID" value="NZ_JAWJZI010000001.1"/>
</dbReference>
<name>A0ABU3ZCF4_9GAMM</name>
<keyword evidence="1" id="KW-0521">NADP</keyword>
<evidence type="ECO:0000259" key="3">
    <source>
        <dbReference type="Pfam" id="PF01370"/>
    </source>
</evidence>
<gene>
    <name evidence="4" type="ORF">R2X38_02130</name>
</gene>
<dbReference type="InterPro" id="IPR050005">
    <property type="entry name" value="DenD"/>
</dbReference>
<sequence>MNIVITGGAGFIGTLLAESLLKNNDVNKITLVDIQESKLIGTDPRLESINIDMTLPHNVDQVITDKVTHVFHLAAIVSSHAEEDFDLGMSVNLETTQLLLEKCRHTNPAIRFVFSSSLAVFGGTLPDEILPMTAMQPVSSYGTQKAIGELLVNDYARKGYVDAVTVRLPTICIRPGKPNKAASSFVSGIIREPLNGLESNCPVDPELKLWISSPNKVVENIARAGFISTQELNQLSFRTLNLPGFQVTPSEMIANMNAVVGKDLSHYISFEADAQINRIVSSWPQCINNDIEKTLGFVADSDFTEVLAHFLNTENKETEATL</sequence>
<comment type="caution">
    <text evidence="4">The sequence shown here is derived from an EMBL/GenBank/DDBJ whole genome shotgun (WGS) entry which is preliminary data.</text>
</comment>
<evidence type="ECO:0000313" key="4">
    <source>
        <dbReference type="EMBL" id="MDV5167795.1"/>
    </source>
</evidence>